<evidence type="ECO:0000256" key="4">
    <source>
        <dbReference type="ARBA" id="ARBA00023128"/>
    </source>
</evidence>
<evidence type="ECO:0000313" key="9">
    <source>
        <dbReference type="EMBL" id="KAF2674222.1"/>
    </source>
</evidence>
<keyword evidence="4" id="KW-0496">Mitochondrion</keyword>
<dbReference type="PANTHER" id="PTHR28595:SF1">
    <property type="entry name" value="LARGE RIBOSOMAL SUBUNIT PROTEIN ML54"/>
    <property type="match status" value="1"/>
</dbReference>
<evidence type="ECO:0000256" key="7">
    <source>
        <dbReference type="ARBA" id="ARBA00035179"/>
    </source>
</evidence>
<dbReference type="Proteomes" id="UP000799302">
    <property type="component" value="Unassembled WGS sequence"/>
</dbReference>
<dbReference type="PANTHER" id="PTHR28595">
    <property type="entry name" value="39S RIBOSOMAL PROTEIN L54, MITOCHONDRIAL"/>
    <property type="match status" value="1"/>
</dbReference>
<dbReference type="AlphaFoldDB" id="A0A6A6UPN3"/>
<dbReference type="EMBL" id="MU004230">
    <property type="protein sequence ID" value="KAF2674222.1"/>
    <property type="molecule type" value="Genomic_DNA"/>
</dbReference>
<dbReference type="GO" id="GO:0003735">
    <property type="term" value="F:structural constituent of ribosome"/>
    <property type="evidence" value="ECO:0007669"/>
    <property type="project" value="TreeGrafter"/>
</dbReference>
<keyword evidence="5" id="KW-0687">Ribonucleoprotein</keyword>
<dbReference type="InterPro" id="IPR013870">
    <property type="entry name" value="Ribosomal_mL54"/>
</dbReference>
<sequence>MICPRCLFTLARNGSGRALPSMRAAFSSIPARSDAAEPFTIPAAMSPSARAGPAPVVAEKKTPGPSVVSSIPAGTVLKGINIYKDKQDPVAMEDHEYPDWLWGVLDEIKGAPAKGSKAEAKLNKKSKKSKRGQDKVATAVEIPIHQQSIDLPVSDGSDESIAAYQGELKQITMALRAERRAKIKEDNFLRGM</sequence>
<accession>A0A6A6UPN3</accession>
<name>A0A6A6UPN3_9PEZI</name>
<evidence type="ECO:0000256" key="6">
    <source>
        <dbReference type="ARBA" id="ARBA00033752"/>
    </source>
</evidence>
<comment type="similarity">
    <text evidence="6">Belongs to the mitochondrion-specific ribosomal protein mL54 family.</text>
</comment>
<feature type="region of interest" description="Disordered" evidence="8">
    <location>
        <begin position="113"/>
        <end position="135"/>
    </location>
</feature>
<evidence type="ECO:0000256" key="3">
    <source>
        <dbReference type="ARBA" id="ARBA00022980"/>
    </source>
</evidence>
<gene>
    <name evidence="9" type="ORF">BT63DRAFT_419528</name>
</gene>
<keyword evidence="3" id="KW-0689">Ribosomal protein</keyword>
<dbReference type="GO" id="GO:0005762">
    <property type="term" value="C:mitochondrial large ribosomal subunit"/>
    <property type="evidence" value="ECO:0007669"/>
    <property type="project" value="TreeGrafter"/>
</dbReference>
<dbReference type="OrthoDB" id="10252718at2759"/>
<comment type="subcellular location">
    <subcellularLocation>
        <location evidence="1">Mitochondrion</location>
    </subcellularLocation>
</comment>
<evidence type="ECO:0000313" key="10">
    <source>
        <dbReference type="Proteomes" id="UP000799302"/>
    </source>
</evidence>
<reference evidence="9" key="1">
    <citation type="journal article" date="2020" name="Stud. Mycol.">
        <title>101 Dothideomycetes genomes: a test case for predicting lifestyles and emergence of pathogens.</title>
        <authorList>
            <person name="Haridas S."/>
            <person name="Albert R."/>
            <person name="Binder M."/>
            <person name="Bloem J."/>
            <person name="Labutti K."/>
            <person name="Salamov A."/>
            <person name="Andreopoulos B."/>
            <person name="Baker S."/>
            <person name="Barry K."/>
            <person name="Bills G."/>
            <person name="Bluhm B."/>
            <person name="Cannon C."/>
            <person name="Castanera R."/>
            <person name="Culley D."/>
            <person name="Daum C."/>
            <person name="Ezra D."/>
            <person name="Gonzalez J."/>
            <person name="Henrissat B."/>
            <person name="Kuo A."/>
            <person name="Liang C."/>
            <person name="Lipzen A."/>
            <person name="Lutzoni F."/>
            <person name="Magnuson J."/>
            <person name="Mondo S."/>
            <person name="Nolan M."/>
            <person name="Ohm R."/>
            <person name="Pangilinan J."/>
            <person name="Park H.-J."/>
            <person name="Ramirez L."/>
            <person name="Alfaro M."/>
            <person name="Sun H."/>
            <person name="Tritt A."/>
            <person name="Yoshinaga Y."/>
            <person name="Zwiers L.-H."/>
            <person name="Turgeon B."/>
            <person name="Goodwin S."/>
            <person name="Spatafora J."/>
            <person name="Crous P."/>
            <person name="Grigoriev I."/>
        </authorList>
    </citation>
    <scope>NUCLEOTIDE SEQUENCE</scope>
    <source>
        <strain evidence="9">CBS 115976</strain>
    </source>
</reference>
<dbReference type="Pfam" id="PF08561">
    <property type="entry name" value="Ribosomal_L37"/>
    <property type="match status" value="1"/>
</dbReference>
<keyword evidence="2" id="KW-0809">Transit peptide</keyword>
<evidence type="ECO:0000256" key="1">
    <source>
        <dbReference type="ARBA" id="ARBA00004173"/>
    </source>
</evidence>
<feature type="non-terminal residue" evidence="9">
    <location>
        <position position="192"/>
    </location>
</feature>
<proteinExistence type="inferred from homology"/>
<protein>
    <recommendedName>
        <fullName evidence="7">Large ribosomal subunit protein mL54</fullName>
    </recommendedName>
</protein>
<evidence type="ECO:0000256" key="8">
    <source>
        <dbReference type="SAM" id="MobiDB-lite"/>
    </source>
</evidence>
<evidence type="ECO:0000256" key="2">
    <source>
        <dbReference type="ARBA" id="ARBA00022946"/>
    </source>
</evidence>
<evidence type="ECO:0000256" key="5">
    <source>
        <dbReference type="ARBA" id="ARBA00023274"/>
    </source>
</evidence>
<organism evidence="9 10">
    <name type="scientific">Microthyrium microscopicum</name>
    <dbReference type="NCBI Taxonomy" id="703497"/>
    <lineage>
        <taxon>Eukaryota</taxon>
        <taxon>Fungi</taxon>
        <taxon>Dikarya</taxon>
        <taxon>Ascomycota</taxon>
        <taxon>Pezizomycotina</taxon>
        <taxon>Dothideomycetes</taxon>
        <taxon>Dothideomycetes incertae sedis</taxon>
        <taxon>Microthyriales</taxon>
        <taxon>Microthyriaceae</taxon>
        <taxon>Microthyrium</taxon>
    </lineage>
</organism>
<keyword evidence="10" id="KW-1185">Reference proteome</keyword>